<accession>A0A0E9PGD5</accession>
<evidence type="ECO:0000313" key="1">
    <source>
        <dbReference type="EMBL" id="JAH03307.1"/>
    </source>
</evidence>
<dbReference type="EMBL" id="GBXM01105270">
    <property type="protein sequence ID" value="JAH03307.1"/>
    <property type="molecule type" value="Transcribed_RNA"/>
</dbReference>
<protein>
    <submittedName>
        <fullName evidence="1">Uncharacterized protein</fullName>
    </submittedName>
</protein>
<reference evidence="1" key="2">
    <citation type="journal article" date="2015" name="Fish Shellfish Immunol.">
        <title>Early steps in the European eel (Anguilla anguilla)-Vibrio vulnificus interaction in the gills: Role of the RtxA13 toxin.</title>
        <authorList>
            <person name="Callol A."/>
            <person name="Pajuelo D."/>
            <person name="Ebbesson L."/>
            <person name="Teles M."/>
            <person name="MacKenzie S."/>
            <person name="Amaro C."/>
        </authorList>
    </citation>
    <scope>NUCLEOTIDE SEQUENCE</scope>
</reference>
<sequence>MGVSGCIACTNEMVLSSGSCRNVREWRGL</sequence>
<reference evidence="1" key="1">
    <citation type="submission" date="2014-11" db="EMBL/GenBank/DDBJ databases">
        <authorList>
            <person name="Amaro Gonzalez C."/>
        </authorList>
    </citation>
    <scope>NUCLEOTIDE SEQUENCE</scope>
</reference>
<name>A0A0E9PGD5_ANGAN</name>
<organism evidence="1">
    <name type="scientific">Anguilla anguilla</name>
    <name type="common">European freshwater eel</name>
    <name type="synonym">Muraena anguilla</name>
    <dbReference type="NCBI Taxonomy" id="7936"/>
    <lineage>
        <taxon>Eukaryota</taxon>
        <taxon>Metazoa</taxon>
        <taxon>Chordata</taxon>
        <taxon>Craniata</taxon>
        <taxon>Vertebrata</taxon>
        <taxon>Euteleostomi</taxon>
        <taxon>Actinopterygii</taxon>
        <taxon>Neopterygii</taxon>
        <taxon>Teleostei</taxon>
        <taxon>Anguilliformes</taxon>
        <taxon>Anguillidae</taxon>
        <taxon>Anguilla</taxon>
    </lineage>
</organism>
<proteinExistence type="predicted"/>
<dbReference type="AlphaFoldDB" id="A0A0E9PGD5"/>